<evidence type="ECO:0000256" key="2">
    <source>
        <dbReference type="SAM" id="MobiDB-lite"/>
    </source>
</evidence>
<reference evidence="5" key="1">
    <citation type="submission" date="2022-11" db="UniProtKB">
        <authorList>
            <consortium name="WormBaseParasite"/>
        </authorList>
    </citation>
    <scope>IDENTIFICATION</scope>
</reference>
<dbReference type="SUPFAM" id="SSF57756">
    <property type="entry name" value="Retrovirus zinc finger-like domains"/>
    <property type="match status" value="1"/>
</dbReference>
<dbReference type="GO" id="GO:0019899">
    <property type="term" value="F:enzyme binding"/>
    <property type="evidence" value="ECO:0007669"/>
    <property type="project" value="UniProtKB-ARBA"/>
</dbReference>
<accession>A0A914VEV1</accession>
<dbReference type="AlphaFoldDB" id="A0A914VEV1"/>
<name>A0A914VEV1_9BILA</name>
<protein>
    <submittedName>
        <fullName evidence="5">CCHC-type domain-containing protein</fullName>
    </submittedName>
</protein>
<feature type="compositionally biased region" description="Basic and acidic residues" evidence="2">
    <location>
        <begin position="48"/>
        <end position="62"/>
    </location>
</feature>
<evidence type="ECO:0000259" key="3">
    <source>
        <dbReference type="PROSITE" id="PS50158"/>
    </source>
</evidence>
<dbReference type="SMART" id="SM00343">
    <property type="entry name" value="ZnF_C2HC"/>
    <property type="match status" value="1"/>
</dbReference>
<evidence type="ECO:0000313" key="4">
    <source>
        <dbReference type="Proteomes" id="UP000887566"/>
    </source>
</evidence>
<organism evidence="4 5">
    <name type="scientific">Plectus sambesii</name>
    <dbReference type="NCBI Taxonomy" id="2011161"/>
    <lineage>
        <taxon>Eukaryota</taxon>
        <taxon>Metazoa</taxon>
        <taxon>Ecdysozoa</taxon>
        <taxon>Nematoda</taxon>
        <taxon>Chromadorea</taxon>
        <taxon>Plectida</taxon>
        <taxon>Plectina</taxon>
        <taxon>Plectoidea</taxon>
        <taxon>Plectidae</taxon>
        <taxon>Plectus</taxon>
    </lineage>
</organism>
<dbReference type="Proteomes" id="UP000887566">
    <property type="component" value="Unplaced"/>
</dbReference>
<feature type="domain" description="CCHC-type" evidence="3">
    <location>
        <begin position="256"/>
        <end position="270"/>
    </location>
</feature>
<feature type="region of interest" description="Disordered" evidence="2">
    <location>
        <begin position="39"/>
        <end position="62"/>
    </location>
</feature>
<dbReference type="PROSITE" id="PS50158">
    <property type="entry name" value="ZF_CCHC"/>
    <property type="match status" value="1"/>
</dbReference>
<evidence type="ECO:0000256" key="1">
    <source>
        <dbReference type="PROSITE-ProRule" id="PRU00047"/>
    </source>
</evidence>
<keyword evidence="1" id="KW-0863">Zinc-finger</keyword>
<keyword evidence="1" id="KW-0862">Zinc</keyword>
<dbReference type="WBParaSite" id="PSAMB.scaffold1891size26908.g15388.t1">
    <property type="protein sequence ID" value="PSAMB.scaffold1891size26908.g15388.t1"/>
    <property type="gene ID" value="PSAMB.scaffold1891size26908.g15388"/>
</dbReference>
<dbReference type="InterPro" id="IPR036875">
    <property type="entry name" value="Znf_CCHC_sf"/>
</dbReference>
<keyword evidence="4" id="KW-1185">Reference proteome</keyword>
<evidence type="ECO:0000313" key="5">
    <source>
        <dbReference type="WBParaSite" id="PSAMB.scaffold1891size26908.g15388.t1"/>
    </source>
</evidence>
<sequence length="287" mass="31469">MSTEDDPRPGPLPAAKADMLVRLFQEQQQQTTRQFQLLAEKIGATSKRPREPSPVRSDKARPGDWHRRFNVRCICSIQTLIDCDDPVTVRQGLDDLQRLLRQRNFDLDQNDAFPGYLSFKEEQAELDEQKEEGIDDTHLVAFKKQRAAAGLSTVRQLRDGKPFLHRGAGGSRGPSAARGPPLAQQNVFGLQPAAAHPPAAAYFAAGAAGQQLVPPMGSFSLTPPVAAFGSAAPSYLPGLQTVQPYPGQQQQQPAACFHCKQFGHFKRQCPYLKFSIDRPSSAPAATQ</sequence>
<dbReference type="GO" id="GO:0008270">
    <property type="term" value="F:zinc ion binding"/>
    <property type="evidence" value="ECO:0007669"/>
    <property type="project" value="UniProtKB-KW"/>
</dbReference>
<proteinExistence type="predicted"/>
<dbReference type="InterPro" id="IPR001878">
    <property type="entry name" value="Znf_CCHC"/>
</dbReference>
<dbReference type="GO" id="GO:0003676">
    <property type="term" value="F:nucleic acid binding"/>
    <property type="evidence" value="ECO:0007669"/>
    <property type="project" value="InterPro"/>
</dbReference>
<dbReference type="Gene3D" id="4.10.60.10">
    <property type="entry name" value="Zinc finger, CCHC-type"/>
    <property type="match status" value="1"/>
</dbReference>
<keyword evidence="1" id="KW-0479">Metal-binding</keyword>
<dbReference type="Pfam" id="PF00098">
    <property type="entry name" value="zf-CCHC"/>
    <property type="match status" value="1"/>
</dbReference>